<sequence>MRLALQRKDVSIEVPVPILGHTFWDFNEILHRAGYNIQYFPYYYRQV</sequence>
<accession>L8JJA5</accession>
<dbReference type="Proteomes" id="UP000011135">
    <property type="component" value="Unassembled WGS sequence"/>
</dbReference>
<dbReference type="EMBL" id="AMZN01000086">
    <property type="protein sequence ID" value="ELR68986.1"/>
    <property type="molecule type" value="Genomic_DNA"/>
</dbReference>
<comment type="caution">
    <text evidence="1">The sequence shown here is derived from an EMBL/GenBank/DDBJ whole genome shotgun (WGS) entry which is preliminary data.</text>
</comment>
<reference evidence="1 2" key="1">
    <citation type="submission" date="2012-12" db="EMBL/GenBank/DDBJ databases">
        <title>Genome assembly of Fulvivirga imtechensis AK7.</title>
        <authorList>
            <person name="Nupur N."/>
            <person name="Khatri I."/>
            <person name="Kumar R."/>
            <person name="Subramanian S."/>
            <person name="Pinnaka A."/>
        </authorList>
    </citation>
    <scope>NUCLEOTIDE SEQUENCE [LARGE SCALE GENOMIC DNA]</scope>
    <source>
        <strain evidence="1 2">AK7</strain>
    </source>
</reference>
<gene>
    <name evidence="1" type="ORF">C900_05544</name>
</gene>
<proteinExistence type="predicted"/>
<organism evidence="1 2">
    <name type="scientific">Fulvivirga imtechensis AK7</name>
    <dbReference type="NCBI Taxonomy" id="1237149"/>
    <lineage>
        <taxon>Bacteria</taxon>
        <taxon>Pseudomonadati</taxon>
        <taxon>Bacteroidota</taxon>
        <taxon>Cytophagia</taxon>
        <taxon>Cytophagales</taxon>
        <taxon>Fulvivirgaceae</taxon>
        <taxon>Fulvivirga</taxon>
    </lineage>
</organism>
<name>L8JJA5_9BACT</name>
<evidence type="ECO:0000313" key="1">
    <source>
        <dbReference type="EMBL" id="ELR68986.1"/>
    </source>
</evidence>
<dbReference type="AlphaFoldDB" id="L8JJA5"/>
<protein>
    <submittedName>
        <fullName evidence="1">Uncharacterized protein</fullName>
    </submittedName>
</protein>
<evidence type="ECO:0000313" key="2">
    <source>
        <dbReference type="Proteomes" id="UP000011135"/>
    </source>
</evidence>
<keyword evidence="2" id="KW-1185">Reference proteome</keyword>